<dbReference type="EMBL" id="JAATJH010000003">
    <property type="protein sequence ID" value="NJC26908.1"/>
    <property type="molecule type" value="Genomic_DNA"/>
</dbReference>
<evidence type="ECO:0000313" key="2">
    <source>
        <dbReference type="EMBL" id="NJC26908.1"/>
    </source>
</evidence>
<accession>A0ABX0XDB8</accession>
<keyword evidence="3" id="KW-1185">Reference proteome</keyword>
<keyword evidence="1" id="KW-0732">Signal</keyword>
<sequence>MRTYFAFALLFMLTPLTAQSDIREVGVRFNNFDNFNLLLKKQIDENTYRRYGLLLANVNLLVGENDVRAAQFEVSASIGKERRRDIGNDIQFVTGWQPSIGLGLTASESVTCVSVTPGIGYLLGFQYNISDNFYVAVEAIPSVNFALTVGDIAAARLQAGISTAGVGITAVYRFVKE</sequence>
<feature type="chain" id="PRO_5045067170" description="DUF3575 domain-containing protein" evidence="1">
    <location>
        <begin position="21"/>
        <end position="177"/>
    </location>
</feature>
<evidence type="ECO:0000313" key="3">
    <source>
        <dbReference type="Proteomes" id="UP000770785"/>
    </source>
</evidence>
<evidence type="ECO:0008006" key="4">
    <source>
        <dbReference type="Google" id="ProtNLM"/>
    </source>
</evidence>
<protein>
    <recommendedName>
        <fullName evidence="4">DUF3575 domain-containing protein</fullName>
    </recommendedName>
</protein>
<evidence type="ECO:0000256" key="1">
    <source>
        <dbReference type="SAM" id="SignalP"/>
    </source>
</evidence>
<dbReference type="RefSeq" id="WP_168037662.1">
    <property type="nucleotide sequence ID" value="NZ_JAATJH010000003.1"/>
</dbReference>
<name>A0ABX0XDB8_9BACT</name>
<organism evidence="2 3">
    <name type="scientific">Neolewinella antarctica</name>
    <dbReference type="NCBI Taxonomy" id="442734"/>
    <lineage>
        <taxon>Bacteria</taxon>
        <taxon>Pseudomonadati</taxon>
        <taxon>Bacteroidota</taxon>
        <taxon>Saprospiria</taxon>
        <taxon>Saprospirales</taxon>
        <taxon>Lewinellaceae</taxon>
        <taxon>Neolewinella</taxon>
    </lineage>
</organism>
<feature type="signal peptide" evidence="1">
    <location>
        <begin position="1"/>
        <end position="20"/>
    </location>
</feature>
<gene>
    <name evidence="2" type="ORF">GGR27_002418</name>
</gene>
<dbReference type="Proteomes" id="UP000770785">
    <property type="component" value="Unassembled WGS sequence"/>
</dbReference>
<proteinExistence type="predicted"/>
<reference evidence="2 3" key="1">
    <citation type="submission" date="2020-03" db="EMBL/GenBank/DDBJ databases">
        <title>Genomic Encyclopedia of Type Strains, Phase IV (KMG-IV): sequencing the most valuable type-strain genomes for metagenomic binning, comparative biology and taxonomic classification.</title>
        <authorList>
            <person name="Goeker M."/>
        </authorList>
    </citation>
    <scope>NUCLEOTIDE SEQUENCE [LARGE SCALE GENOMIC DNA]</scope>
    <source>
        <strain evidence="2 3">DSM 105096</strain>
    </source>
</reference>
<comment type="caution">
    <text evidence="2">The sequence shown here is derived from an EMBL/GenBank/DDBJ whole genome shotgun (WGS) entry which is preliminary data.</text>
</comment>